<evidence type="ECO:0000313" key="3">
    <source>
        <dbReference type="Proteomes" id="UP000749646"/>
    </source>
</evidence>
<sequence>MPTKRASRAQANKDADNTDVAMEGATPEVAVEAAPEDSNDNRNEAASELKAILQRSVKRTRELFAEDQDNIYTGPSEEQASQRVKLQSKIYDEFKQVQVLPYPLLKRQQEQLQKKKGVKGGPAVSASAPPGSEAVGDSAVDKILDSLPKKSGTAQQSTALVMHKSTVNNPFPDTPGGSSSLV</sequence>
<proteinExistence type="predicted"/>
<feature type="non-terminal residue" evidence="2">
    <location>
        <position position="182"/>
    </location>
</feature>
<feature type="compositionally biased region" description="Basic and acidic residues" evidence="1">
    <location>
        <begin position="139"/>
        <end position="148"/>
    </location>
</feature>
<protein>
    <submittedName>
        <fullName evidence="2">Uncharacterized protein</fullName>
    </submittedName>
</protein>
<feature type="region of interest" description="Disordered" evidence="1">
    <location>
        <begin position="1"/>
        <end position="44"/>
    </location>
</feature>
<evidence type="ECO:0000313" key="2">
    <source>
        <dbReference type="EMBL" id="KAF9943946.1"/>
    </source>
</evidence>
<accession>A0A9P6IPW9</accession>
<dbReference type="EMBL" id="JAAAHW010008698">
    <property type="protein sequence ID" value="KAF9943946.1"/>
    <property type="molecule type" value="Genomic_DNA"/>
</dbReference>
<comment type="caution">
    <text evidence="2">The sequence shown here is derived from an EMBL/GenBank/DDBJ whole genome shotgun (WGS) entry which is preliminary data.</text>
</comment>
<feature type="region of interest" description="Disordered" evidence="1">
    <location>
        <begin position="110"/>
        <end position="182"/>
    </location>
</feature>
<feature type="compositionally biased region" description="Polar residues" evidence="1">
    <location>
        <begin position="152"/>
        <end position="182"/>
    </location>
</feature>
<dbReference type="OrthoDB" id="10256122at2759"/>
<dbReference type="AlphaFoldDB" id="A0A9P6IPW9"/>
<keyword evidence="3" id="KW-1185">Reference proteome</keyword>
<reference evidence="2" key="1">
    <citation type="journal article" date="2020" name="Fungal Divers.">
        <title>Resolving the Mortierellaceae phylogeny through synthesis of multi-gene phylogenetics and phylogenomics.</title>
        <authorList>
            <person name="Vandepol N."/>
            <person name="Liber J."/>
            <person name="Desiro A."/>
            <person name="Na H."/>
            <person name="Kennedy M."/>
            <person name="Barry K."/>
            <person name="Grigoriev I.V."/>
            <person name="Miller A.N."/>
            <person name="O'Donnell K."/>
            <person name="Stajich J.E."/>
            <person name="Bonito G."/>
        </authorList>
    </citation>
    <scope>NUCLEOTIDE SEQUENCE</scope>
    <source>
        <strain evidence="2">MES-2147</strain>
    </source>
</reference>
<name>A0A9P6IPW9_9FUNG</name>
<organism evidence="2 3">
    <name type="scientific">Modicella reniformis</name>
    <dbReference type="NCBI Taxonomy" id="1440133"/>
    <lineage>
        <taxon>Eukaryota</taxon>
        <taxon>Fungi</taxon>
        <taxon>Fungi incertae sedis</taxon>
        <taxon>Mucoromycota</taxon>
        <taxon>Mortierellomycotina</taxon>
        <taxon>Mortierellomycetes</taxon>
        <taxon>Mortierellales</taxon>
        <taxon>Mortierellaceae</taxon>
        <taxon>Modicella</taxon>
    </lineage>
</organism>
<evidence type="ECO:0000256" key="1">
    <source>
        <dbReference type="SAM" id="MobiDB-lite"/>
    </source>
</evidence>
<dbReference type="Proteomes" id="UP000749646">
    <property type="component" value="Unassembled WGS sequence"/>
</dbReference>
<gene>
    <name evidence="2" type="ORF">BGZ65_012958</name>
</gene>